<dbReference type="Proteomes" id="UP000693942">
    <property type="component" value="Unassembled WGS sequence"/>
</dbReference>
<evidence type="ECO:0000313" key="2">
    <source>
        <dbReference type="EMBL" id="KAG7416553.1"/>
    </source>
</evidence>
<dbReference type="EMBL" id="JAELUR010000020">
    <property type="protein sequence ID" value="KAG7416553.1"/>
    <property type="molecule type" value="Genomic_DNA"/>
</dbReference>
<dbReference type="AlphaFoldDB" id="A0A8J5TZH7"/>
<feature type="region of interest" description="Disordered" evidence="1">
    <location>
        <begin position="130"/>
        <end position="151"/>
    </location>
</feature>
<comment type="caution">
    <text evidence="2">The sequence shown here is derived from an EMBL/GenBank/DDBJ whole genome shotgun (WGS) entry which is preliminary data.</text>
</comment>
<protein>
    <submittedName>
        <fullName evidence="2">Uncharacterized protein</fullName>
    </submittedName>
</protein>
<gene>
    <name evidence="2" type="ORF">Forpi1262_v016757</name>
</gene>
<organism evidence="2 3">
    <name type="scientific">Fusarium oxysporum f. sp. raphani</name>
    <dbReference type="NCBI Taxonomy" id="96318"/>
    <lineage>
        <taxon>Eukaryota</taxon>
        <taxon>Fungi</taxon>
        <taxon>Dikarya</taxon>
        <taxon>Ascomycota</taxon>
        <taxon>Pezizomycotina</taxon>
        <taxon>Sordariomycetes</taxon>
        <taxon>Hypocreomycetidae</taxon>
        <taxon>Hypocreales</taxon>
        <taxon>Nectriaceae</taxon>
        <taxon>Fusarium</taxon>
        <taxon>Fusarium oxysporum species complex</taxon>
    </lineage>
</organism>
<evidence type="ECO:0000256" key="1">
    <source>
        <dbReference type="SAM" id="MobiDB-lite"/>
    </source>
</evidence>
<accession>A0A8J5TZH7</accession>
<sequence length="151" mass="16647">MVTFLWIVPYVGPNKFNCSCAIDAFTVKVLGGRGNQAVVVFVFAQIEPALRADPRLDDGVFTAVTYLGTPELDHQPSFPAPRFSCQHHSFSATSCRNDFKFGCTDVTDDFENDACFEVGQTYRLEYRLPSSPGQEEGISLQKKAPITAGLE</sequence>
<proteinExistence type="predicted"/>
<reference evidence="2" key="1">
    <citation type="submission" date="2021-04" db="EMBL/GenBank/DDBJ databases">
        <title>First draft genome resource for Brassicaceae pathogens Fusarium oxysporum f. sp. raphani and Fusarium oxysporum f. sp. rapae.</title>
        <authorList>
            <person name="Asai S."/>
        </authorList>
    </citation>
    <scope>NUCLEOTIDE SEQUENCE</scope>
    <source>
        <strain evidence="2">Tf1262</strain>
    </source>
</reference>
<name>A0A8J5TZH7_FUSOX</name>
<evidence type="ECO:0000313" key="3">
    <source>
        <dbReference type="Proteomes" id="UP000693942"/>
    </source>
</evidence>